<evidence type="ECO:0000313" key="2">
    <source>
        <dbReference type="Proteomes" id="UP000838756"/>
    </source>
</evidence>
<dbReference type="EMBL" id="CAKXAJ010012443">
    <property type="protein sequence ID" value="CAH2215706.1"/>
    <property type="molecule type" value="Genomic_DNA"/>
</dbReference>
<gene>
    <name evidence="1" type="primary">jg2208</name>
    <name evidence="1" type="ORF">PAEG_LOCUS3792</name>
</gene>
<dbReference type="Proteomes" id="UP000838756">
    <property type="component" value="Unassembled WGS sequence"/>
</dbReference>
<sequence>MDNTWTSMSNIKSSMQEEWLRQKGIYFEDTWRKAVLIKQNKGPPTFAVDELLTAHGHVVFMLMDTVATIPLRPQSCLVKRKVEDKNVRTKIQKKL</sequence>
<reference evidence="1" key="1">
    <citation type="submission" date="2022-03" db="EMBL/GenBank/DDBJ databases">
        <authorList>
            <person name="Lindestad O."/>
        </authorList>
    </citation>
    <scope>NUCLEOTIDE SEQUENCE</scope>
</reference>
<dbReference type="OrthoDB" id="2266637at2759"/>
<comment type="caution">
    <text evidence="1">The sequence shown here is derived from an EMBL/GenBank/DDBJ whole genome shotgun (WGS) entry which is preliminary data.</text>
</comment>
<protein>
    <submittedName>
        <fullName evidence="1">Jg2208 protein</fullName>
    </submittedName>
</protein>
<organism evidence="1 2">
    <name type="scientific">Pararge aegeria aegeria</name>
    <dbReference type="NCBI Taxonomy" id="348720"/>
    <lineage>
        <taxon>Eukaryota</taxon>
        <taxon>Metazoa</taxon>
        <taxon>Ecdysozoa</taxon>
        <taxon>Arthropoda</taxon>
        <taxon>Hexapoda</taxon>
        <taxon>Insecta</taxon>
        <taxon>Pterygota</taxon>
        <taxon>Neoptera</taxon>
        <taxon>Endopterygota</taxon>
        <taxon>Lepidoptera</taxon>
        <taxon>Glossata</taxon>
        <taxon>Ditrysia</taxon>
        <taxon>Papilionoidea</taxon>
        <taxon>Nymphalidae</taxon>
        <taxon>Satyrinae</taxon>
        <taxon>Satyrini</taxon>
        <taxon>Parargina</taxon>
        <taxon>Pararge</taxon>
    </lineage>
</organism>
<accession>A0A8S4QRC7</accession>
<evidence type="ECO:0000313" key="1">
    <source>
        <dbReference type="EMBL" id="CAH2215706.1"/>
    </source>
</evidence>
<name>A0A8S4QRC7_9NEOP</name>
<keyword evidence="2" id="KW-1185">Reference proteome</keyword>
<dbReference type="AlphaFoldDB" id="A0A8S4QRC7"/>
<proteinExistence type="predicted"/>